<proteinExistence type="predicted"/>
<dbReference type="EMBL" id="QFOZ01000002">
    <property type="protein sequence ID" value="PZP89436.1"/>
    <property type="molecule type" value="Genomic_DNA"/>
</dbReference>
<name>A0A2W5K3P9_9ACTN</name>
<feature type="region of interest" description="Disordered" evidence="1">
    <location>
        <begin position="1"/>
        <end position="23"/>
    </location>
</feature>
<dbReference type="AlphaFoldDB" id="A0A2W5K3P9"/>
<dbReference type="RefSeq" id="WP_290598344.1">
    <property type="nucleotide sequence ID" value="NZ_CAKZIO010000002.1"/>
</dbReference>
<comment type="caution">
    <text evidence="2">The sequence shown here is derived from an EMBL/GenBank/DDBJ whole genome shotgun (WGS) entry which is preliminary data.</text>
</comment>
<accession>A0A2W5K3P9</accession>
<dbReference type="Proteomes" id="UP000248606">
    <property type="component" value="Unassembled WGS sequence"/>
</dbReference>
<sequence length="86" mass="9682">MRSDEELLKEIESQDFDPNAGKTYTKKEDVQLIVAHLEQLSAQKRVNEAVAAARKSGTTWETIGDILRMSKQDAQQKYGTAKGEKQ</sequence>
<evidence type="ECO:0000313" key="3">
    <source>
        <dbReference type="Proteomes" id="UP000248606"/>
    </source>
</evidence>
<feature type="compositionally biased region" description="Basic and acidic residues" evidence="1">
    <location>
        <begin position="1"/>
        <end position="12"/>
    </location>
</feature>
<protein>
    <submittedName>
        <fullName evidence="2">Uncharacterized protein</fullName>
    </submittedName>
</protein>
<organism evidence="2 3">
    <name type="scientific">Lawsonella clevelandensis</name>
    <dbReference type="NCBI Taxonomy" id="1528099"/>
    <lineage>
        <taxon>Bacteria</taxon>
        <taxon>Bacillati</taxon>
        <taxon>Actinomycetota</taxon>
        <taxon>Actinomycetes</taxon>
        <taxon>Mycobacteriales</taxon>
        <taxon>Lawsonellaceae</taxon>
        <taxon>Lawsonella</taxon>
    </lineage>
</organism>
<evidence type="ECO:0000256" key="1">
    <source>
        <dbReference type="SAM" id="MobiDB-lite"/>
    </source>
</evidence>
<reference evidence="2 3" key="1">
    <citation type="submission" date="2017-08" db="EMBL/GenBank/DDBJ databases">
        <title>Infants hospitalized years apart are colonized by the same room-sourced microbial strains.</title>
        <authorList>
            <person name="Brooks B."/>
            <person name="Olm M.R."/>
            <person name="Firek B.A."/>
            <person name="Baker R."/>
            <person name="Thomas B.C."/>
            <person name="Morowitz M.J."/>
            <person name="Banfield J.F."/>
        </authorList>
    </citation>
    <scope>NUCLEOTIDE SEQUENCE [LARGE SCALE GENOMIC DNA]</scope>
    <source>
        <strain evidence="2">S2_006_000_R1_57</strain>
    </source>
</reference>
<gene>
    <name evidence="2" type="ORF">DI579_02680</name>
</gene>
<evidence type="ECO:0000313" key="2">
    <source>
        <dbReference type="EMBL" id="PZP89436.1"/>
    </source>
</evidence>